<evidence type="ECO:0000313" key="2">
    <source>
        <dbReference type="EMBL" id="RIE15789.1"/>
    </source>
</evidence>
<gene>
    <name evidence="2" type="ORF">SMC5_00640</name>
    <name evidence="1" type="ORF">SMC6_00720</name>
</gene>
<comment type="caution">
    <text evidence="1">The sequence shown here is derived from an EMBL/GenBank/DDBJ whole genome shotgun (WGS) entry which is preliminary data.</text>
</comment>
<protein>
    <submittedName>
        <fullName evidence="1">Uncharacterized protein</fullName>
    </submittedName>
</protein>
<evidence type="ECO:0000313" key="3">
    <source>
        <dbReference type="Proteomes" id="UP000266260"/>
    </source>
</evidence>
<organism evidence="1 3">
    <name type="scientific">Candidatus Cryosericum odellii</name>
    <dbReference type="NCBI Taxonomy" id="2290917"/>
    <lineage>
        <taxon>Bacteria</taxon>
        <taxon>Pseudomonadati</taxon>
        <taxon>Caldisericota/Cryosericota group</taxon>
        <taxon>Candidatus Cryosericota</taxon>
        <taxon>Candidatus Cryosericia</taxon>
        <taxon>Candidatus Cryosericales</taxon>
        <taxon>Candidatus Cryosericaceae</taxon>
        <taxon>Candidatus Cryosericum</taxon>
    </lineage>
</organism>
<dbReference type="RefSeq" id="WP_119119180.1">
    <property type="nucleotide sequence ID" value="NZ_QXIT01000013.1"/>
</dbReference>
<dbReference type="EMBL" id="QXIT01000013">
    <property type="protein sequence ID" value="RIE10843.1"/>
    <property type="molecule type" value="Genomic_DNA"/>
</dbReference>
<evidence type="ECO:0000313" key="1">
    <source>
        <dbReference type="EMBL" id="RIE10843.1"/>
    </source>
</evidence>
<proteinExistence type="predicted"/>
<sequence>MIRNMPTIGVRYDIDKTGGGYYGFACWKIFWQAINPEEIGGASLHEGDTAATLNNQERVFCIAVQSLDTEAITKIKAALTQSEAFKRACANPMFVEGSSCAAEPLSDTGRIDAEGNLAGDAGASRSALGAVKKERTTASEAAETVSIPERAKPASNRTQTLPAISSFKELKTFLGKEFTPKEYPKNCGVNYWMTPEELCDVVERYADLILVYYHEYSCSVSENLCCVRLFEKNPPGREPIEFVGLYPFASASDARSFGQDWFSSPEYAKAIPRLADVRGKYHFNFGKGSENWLGKPFDPKEGIVPQSLWEKFYPRKQRFLSDLAREEEVAKKRAEEEQKPRQDTERTYFTVHCPYCGGQKLYDKNGVVYCDNEKCPNGKKPVDIDRYNLRRLIF</sequence>
<dbReference type="EMBL" id="QXIU01000013">
    <property type="protein sequence ID" value="RIE15789.1"/>
    <property type="molecule type" value="Genomic_DNA"/>
</dbReference>
<dbReference type="Proteomes" id="UP000266260">
    <property type="component" value="Unassembled WGS sequence"/>
</dbReference>
<evidence type="ECO:0000313" key="4">
    <source>
        <dbReference type="Proteomes" id="UP000266489"/>
    </source>
</evidence>
<dbReference type="AlphaFoldDB" id="A0A398D8D5"/>
<accession>A0A398DP97</accession>
<name>A0A398D8D5_9BACT</name>
<dbReference type="Proteomes" id="UP000266489">
    <property type="component" value="Unassembled WGS sequence"/>
</dbReference>
<accession>A0A398D8D5</accession>
<keyword evidence="3" id="KW-1185">Reference proteome</keyword>
<reference evidence="3 4" key="1">
    <citation type="submission" date="2018-09" db="EMBL/GenBank/DDBJ databases">
        <title>Discovery and Ecogenomic Context for Candidatus Cryosericales, a Global Caldiserica Order Active in Thawing Permafrost.</title>
        <authorList>
            <person name="Martinez M.A."/>
            <person name="Woodcroft B.J."/>
            <person name="Ignacio Espinoza J.C."/>
            <person name="Zayed A."/>
            <person name="Singleton C.M."/>
            <person name="Boyd J."/>
            <person name="Li Y.-F."/>
            <person name="Purvine S."/>
            <person name="Maughan H."/>
            <person name="Hodgkins S.B."/>
            <person name="Anderson D."/>
            <person name="Sederholm M."/>
            <person name="Temperton B."/>
            <person name="Saleska S.R."/>
            <person name="Tyson G.W."/>
            <person name="Rich V.I."/>
        </authorList>
    </citation>
    <scope>NUCLEOTIDE SEQUENCE [LARGE SCALE GENOMIC DNA]</scope>
    <source>
        <strain evidence="2 4">SMC5</strain>
        <strain evidence="1 3">SMC6</strain>
    </source>
</reference>